<name>A0A517DSE9_9FIRM</name>
<reference evidence="1 2" key="1">
    <citation type="submission" date="2019-02" db="EMBL/GenBank/DDBJ databases">
        <title>Closed genome of Sporomusa termitida DSM 4440.</title>
        <authorList>
            <person name="Poehlein A."/>
            <person name="Daniel R."/>
        </authorList>
    </citation>
    <scope>NUCLEOTIDE SEQUENCE [LARGE SCALE GENOMIC DNA]</scope>
    <source>
        <strain evidence="1 2">DSM 4440</strain>
    </source>
</reference>
<organism evidence="1 2">
    <name type="scientific">Sporomusa termitida</name>
    <dbReference type="NCBI Taxonomy" id="2377"/>
    <lineage>
        <taxon>Bacteria</taxon>
        <taxon>Bacillati</taxon>
        <taxon>Bacillota</taxon>
        <taxon>Negativicutes</taxon>
        <taxon>Selenomonadales</taxon>
        <taxon>Sporomusaceae</taxon>
        <taxon>Sporomusa</taxon>
    </lineage>
</organism>
<dbReference type="KEGG" id="sted:SPTER_15470"/>
<evidence type="ECO:0000313" key="1">
    <source>
        <dbReference type="EMBL" id="QDR80228.1"/>
    </source>
</evidence>
<dbReference type="AlphaFoldDB" id="A0A517DSE9"/>
<protein>
    <submittedName>
        <fullName evidence="1">Uncharacterized protein</fullName>
    </submittedName>
</protein>
<dbReference type="Proteomes" id="UP000320776">
    <property type="component" value="Chromosome"/>
</dbReference>
<sequence>MRLIIGQDIQQEGNKIILTNHIDDTLLRQQNYEEKKLVGRGFTPDKKLRKFGSVTPALIQADPLLREGLQAELNGDASWADRCYRLFFRLNPEYRCSEGGI</sequence>
<accession>A0A517DSE9</accession>
<gene>
    <name evidence="1" type="ORF">SPTER_15470</name>
</gene>
<keyword evidence="2" id="KW-1185">Reference proteome</keyword>
<evidence type="ECO:0000313" key="2">
    <source>
        <dbReference type="Proteomes" id="UP000320776"/>
    </source>
</evidence>
<proteinExistence type="predicted"/>
<dbReference type="EMBL" id="CP036259">
    <property type="protein sequence ID" value="QDR80228.1"/>
    <property type="molecule type" value="Genomic_DNA"/>
</dbReference>